<dbReference type="Pfam" id="PF02624">
    <property type="entry name" value="YcaO"/>
    <property type="match status" value="1"/>
</dbReference>
<sequence>MPVNASFDQSRPASPPSAVPQFGVSPVPNGTAPFGIRLGDTVHHAAKRFFLGTHRTSTPEETLARISPHFARCGITRLADVTGLDRLGIHTVLGHRPNSPTLSGSAGKGFSLAAATVSAAMEAIEFHHAETLQLPYLEVSWNQLPADGRIPLDRIPGTKGGAFRPDNPEFWTWGWDLMNGRPVAAPWTSVGLYSNPVARPGLRSFYAMGTNGLASGNHILEAIAAGLYEVIERDSVACWRYASDVLRMPMPRVDLSTIDAPSVLDLLRRFDEAGIRPLLYDVTNDMGVPSYLAMVYDRDVRKTGMHRGYGSHLEPAVAMCRALTEAVQSRLVLIAGSRDDFFRRDLIRNQNADGTAEIAALESAPCTVDGRRHANLSTPTFEGDIAILLGVLRRSGIDQALVFDLTQPEIGIPVVRVVVPGLEGYLFDFYTPGPRPLAFAKALQAQAGRVGAVA</sequence>
<evidence type="ECO:0000256" key="1">
    <source>
        <dbReference type="SAM" id="MobiDB-lite"/>
    </source>
</evidence>
<evidence type="ECO:0000259" key="2">
    <source>
        <dbReference type="PROSITE" id="PS51664"/>
    </source>
</evidence>
<evidence type="ECO:0000313" key="4">
    <source>
        <dbReference type="Proteomes" id="UP000192936"/>
    </source>
</evidence>
<gene>
    <name evidence="3" type="ORF">SAMN02982917_5265</name>
</gene>
<dbReference type="Gene3D" id="3.30.1330.230">
    <property type="match status" value="2"/>
</dbReference>
<feature type="domain" description="YcaO" evidence="2">
    <location>
        <begin position="107"/>
        <end position="454"/>
    </location>
</feature>
<keyword evidence="3" id="KW-0687">Ribonucleoprotein</keyword>
<proteinExistence type="predicted"/>
<dbReference type="GO" id="GO:0005840">
    <property type="term" value="C:ribosome"/>
    <property type="evidence" value="ECO:0007669"/>
    <property type="project" value="UniProtKB-KW"/>
</dbReference>
<reference evidence="3 4" key="1">
    <citation type="submission" date="2017-04" db="EMBL/GenBank/DDBJ databases">
        <authorList>
            <person name="Afonso C.L."/>
            <person name="Miller P.J."/>
            <person name="Scott M.A."/>
            <person name="Spackman E."/>
            <person name="Goraichik I."/>
            <person name="Dimitrov K.M."/>
            <person name="Suarez D.L."/>
            <person name="Swayne D.E."/>
        </authorList>
    </citation>
    <scope>NUCLEOTIDE SEQUENCE [LARGE SCALE GENOMIC DNA]</scope>
    <source>
        <strain evidence="3 4">A2P</strain>
    </source>
</reference>
<dbReference type="AlphaFoldDB" id="A0A1X7HA08"/>
<accession>A0A1X7HA08</accession>
<name>A0A1X7HA08_9PROT</name>
<keyword evidence="3" id="KW-0808">Transferase</keyword>
<dbReference type="NCBIfam" id="TIGR00702">
    <property type="entry name" value="YcaO-type kinase domain"/>
    <property type="match status" value="1"/>
</dbReference>
<dbReference type="PROSITE" id="PS51664">
    <property type="entry name" value="YCAO"/>
    <property type="match status" value="1"/>
</dbReference>
<keyword evidence="3" id="KW-0689">Ribosomal protein</keyword>
<evidence type="ECO:0000313" key="3">
    <source>
        <dbReference type="EMBL" id="SMF81959.1"/>
    </source>
</evidence>
<dbReference type="PANTHER" id="PTHR37809:SF1">
    <property type="entry name" value="RIBOSOMAL PROTEIN S12 METHYLTHIOTRANSFERASE ACCESSORY FACTOR YCAO"/>
    <property type="match status" value="1"/>
</dbReference>
<dbReference type="EMBL" id="FXAK01000007">
    <property type="protein sequence ID" value="SMF81959.1"/>
    <property type="molecule type" value="Genomic_DNA"/>
</dbReference>
<organism evidence="3 4">
    <name type="scientific">Azospirillum oryzae</name>
    <dbReference type="NCBI Taxonomy" id="286727"/>
    <lineage>
        <taxon>Bacteria</taxon>
        <taxon>Pseudomonadati</taxon>
        <taxon>Pseudomonadota</taxon>
        <taxon>Alphaproteobacteria</taxon>
        <taxon>Rhodospirillales</taxon>
        <taxon>Azospirillaceae</taxon>
        <taxon>Azospirillum</taxon>
    </lineage>
</organism>
<dbReference type="STRING" id="286727.SAMN02982917_5265"/>
<dbReference type="InterPro" id="IPR003776">
    <property type="entry name" value="YcaO-like_dom"/>
</dbReference>
<dbReference type="Proteomes" id="UP000192936">
    <property type="component" value="Unassembled WGS sequence"/>
</dbReference>
<feature type="region of interest" description="Disordered" evidence="1">
    <location>
        <begin position="1"/>
        <end position="25"/>
    </location>
</feature>
<dbReference type="GO" id="GO:0016740">
    <property type="term" value="F:transferase activity"/>
    <property type="evidence" value="ECO:0007669"/>
    <property type="project" value="UniProtKB-KW"/>
</dbReference>
<feature type="compositionally biased region" description="Polar residues" evidence="1">
    <location>
        <begin position="1"/>
        <end position="12"/>
    </location>
</feature>
<protein>
    <submittedName>
        <fullName evidence="3">Ribosomal protein S12 methylthiotransferase accessory factor</fullName>
    </submittedName>
</protein>
<dbReference type="PANTHER" id="PTHR37809">
    <property type="entry name" value="RIBOSOMAL PROTEIN S12 METHYLTHIOTRANSFERASE ACCESSORY FACTOR YCAO"/>
    <property type="match status" value="1"/>
</dbReference>
<dbReference type="OrthoDB" id="2379922at2"/>